<keyword evidence="1" id="KW-1133">Transmembrane helix</keyword>
<name>A0A5J4PC54_9ZZZZ</name>
<evidence type="ECO:0008006" key="3">
    <source>
        <dbReference type="Google" id="ProtNLM"/>
    </source>
</evidence>
<protein>
    <recommendedName>
        <fullName evidence="3">Transposase IS4-like domain-containing protein</fullName>
    </recommendedName>
</protein>
<feature type="transmembrane region" description="Helical" evidence="1">
    <location>
        <begin position="63"/>
        <end position="83"/>
    </location>
</feature>
<proteinExistence type="predicted"/>
<organism evidence="2">
    <name type="scientific">termite gut metagenome</name>
    <dbReference type="NCBI Taxonomy" id="433724"/>
    <lineage>
        <taxon>unclassified sequences</taxon>
        <taxon>metagenomes</taxon>
        <taxon>organismal metagenomes</taxon>
    </lineage>
</organism>
<comment type="caution">
    <text evidence="2">The sequence shown here is derived from an EMBL/GenBank/DDBJ whole genome shotgun (WGS) entry which is preliminary data.</text>
</comment>
<gene>
    <name evidence="2" type="ORF">EZS27_042093</name>
</gene>
<keyword evidence="1" id="KW-0472">Membrane</keyword>
<dbReference type="EMBL" id="SNRY01010054">
    <property type="protein sequence ID" value="KAA6306251.1"/>
    <property type="molecule type" value="Genomic_DNA"/>
</dbReference>
<evidence type="ECO:0000313" key="2">
    <source>
        <dbReference type="EMBL" id="KAA6306251.1"/>
    </source>
</evidence>
<reference evidence="2" key="1">
    <citation type="submission" date="2019-03" db="EMBL/GenBank/DDBJ databases">
        <title>Single cell metagenomics reveals metabolic interactions within the superorganism composed of flagellate Streblomastix strix and complex community of Bacteroidetes bacteria on its surface.</title>
        <authorList>
            <person name="Treitli S.C."/>
            <person name="Kolisko M."/>
            <person name="Husnik F."/>
            <person name="Keeling P."/>
            <person name="Hampl V."/>
        </authorList>
    </citation>
    <scope>NUCLEOTIDE SEQUENCE</scope>
    <source>
        <strain evidence="2">STM</strain>
    </source>
</reference>
<evidence type="ECO:0000256" key="1">
    <source>
        <dbReference type="SAM" id="Phobius"/>
    </source>
</evidence>
<accession>A0A5J4PC54</accession>
<keyword evidence="1" id="KW-0812">Transmembrane</keyword>
<dbReference type="AlphaFoldDB" id="A0A5J4PC54"/>
<feature type="non-terminal residue" evidence="2">
    <location>
        <position position="1"/>
    </location>
</feature>
<sequence length="142" mass="16305">KLATAFESGAMSESSLRRIQRFMADYNLNTDLIAQLIVRLLPHKPPFRLALDRTNWKFGKSNINILTLAIVYQGVAFPILYTMMPKFGNSTRKNESLCSIALSETIDSLLADSEFVGEHWLAYLNEQGIYVHKYVKQNMDEW</sequence>